<dbReference type="InterPro" id="IPR011249">
    <property type="entry name" value="Metalloenz_LuxS/M16"/>
</dbReference>
<evidence type="ECO:0000256" key="1">
    <source>
        <dbReference type="ARBA" id="ARBA00022723"/>
    </source>
</evidence>
<feature type="domain" description="Coenzyme PQQ synthesis protein F-like C-terminal lobe" evidence="2">
    <location>
        <begin position="141"/>
        <end position="216"/>
    </location>
</feature>
<dbReference type="AlphaFoldDB" id="A0A6D2IJ08"/>
<dbReference type="EMBL" id="CACVBM020001046">
    <property type="protein sequence ID" value="CAA7025926.1"/>
    <property type="molecule type" value="Genomic_DNA"/>
</dbReference>
<dbReference type="Proteomes" id="UP000467841">
    <property type="component" value="Unassembled WGS sequence"/>
</dbReference>
<accession>A0A6D2IJ08</accession>
<dbReference type="EMBL" id="CACVBM020001491">
    <property type="protein sequence ID" value="CAA7051776.1"/>
    <property type="molecule type" value="Genomic_DNA"/>
</dbReference>
<proteinExistence type="predicted"/>
<gene>
    <name evidence="3" type="ORF">MERR_LOCUS13161</name>
    <name evidence="4" type="ORF">MERR_LOCUS39011</name>
</gene>
<keyword evidence="5" id="KW-1185">Reference proteome</keyword>
<name>A0A6D2IJ08_9BRAS</name>
<reference evidence="3 5" key="1">
    <citation type="submission" date="2020-01" db="EMBL/GenBank/DDBJ databases">
        <authorList>
            <person name="Mishra B."/>
        </authorList>
    </citation>
    <scope>NUCLEOTIDE SEQUENCE [LARGE SCALE GENOMIC DNA]</scope>
</reference>
<evidence type="ECO:0000313" key="5">
    <source>
        <dbReference type="Proteomes" id="UP000467841"/>
    </source>
</evidence>
<protein>
    <recommendedName>
        <fullName evidence="2">Coenzyme PQQ synthesis protein F-like C-terminal lobe domain-containing protein</fullName>
    </recommendedName>
</protein>
<organism evidence="3 5">
    <name type="scientific">Microthlaspi erraticum</name>
    <dbReference type="NCBI Taxonomy" id="1685480"/>
    <lineage>
        <taxon>Eukaryota</taxon>
        <taxon>Viridiplantae</taxon>
        <taxon>Streptophyta</taxon>
        <taxon>Embryophyta</taxon>
        <taxon>Tracheophyta</taxon>
        <taxon>Spermatophyta</taxon>
        <taxon>Magnoliopsida</taxon>
        <taxon>eudicotyledons</taxon>
        <taxon>Gunneridae</taxon>
        <taxon>Pentapetalae</taxon>
        <taxon>rosids</taxon>
        <taxon>malvids</taxon>
        <taxon>Brassicales</taxon>
        <taxon>Brassicaceae</taxon>
        <taxon>Coluteocarpeae</taxon>
        <taxon>Microthlaspi</taxon>
    </lineage>
</organism>
<dbReference type="GO" id="GO:0005829">
    <property type="term" value="C:cytosol"/>
    <property type="evidence" value="ECO:0007669"/>
    <property type="project" value="TreeGrafter"/>
</dbReference>
<evidence type="ECO:0000259" key="2">
    <source>
        <dbReference type="Pfam" id="PF22456"/>
    </source>
</evidence>
<dbReference type="InterPro" id="IPR050626">
    <property type="entry name" value="Peptidase_M16"/>
</dbReference>
<dbReference type="SUPFAM" id="SSF63411">
    <property type="entry name" value="LuxS/MPP-like metallohydrolase"/>
    <property type="match status" value="1"/>
</dbReference>
<evidence type="ECO:0000313" key="3">
    <source>
        <dbReference type="EMBL" id="CAA7025926.1"/>
    </source>
</evidence>
<sequence>MKSFKPSLEQFEVSKEKLFVDLHPTNLTEHADQLFMESMEEKKALDVISFADIQKYTSGISFSDLHVQGIIFGLISREEAEIVANLLDKHPCTISRNVVALLPSNGRRRIDSRVRNDSDVNSLSKVFYQIPCIGLVQFFFSLMEKRFYHQLSVVESLCYDADCQIQTQGIRGICLAVISPRHGPDYLLKRICSFIDTFKIDRQTFDKHKEAAMNILDDNCGSRIGEFVIRAEYSEDLFSEARKSLDALTFEEVRSKFLELFGANSSRVEVCIWGCNTEPPEGCV</sequence>
<dbReference type="Pfam" id="PF22456">
    <property type="entry name" value="PqqF-like_C_4"/>
    <property type="match status" value="1"/>
</dbReference>
<dbReference type="PANTHER" id="PTHR43690">
    <property type="entry name" value="NARDILYSIN"/>
    <property type="match status" value="1"/>
</dbReference>
<dbReference type="Gene3D" id="3.30.830.10">
    <property type="entry name" value="Metalloenzyme, LuxS/M16 peptidase-like"/>
    <property type="match status" value="2"/>
</dbReference>
<keyword evidence="1" id="KW-0479">Metal-binding</keyword>
<dbReference type="InterPro" id="IPR054734">
    <property type="entry name" value="PqqF-like_C_4"/>
</dbReference>
<dbReference type="PANTHER" id="PTHR43690:SF28">
    <property type="entry name" value="PEPTIDASE M16 N-TERMINAL DOMAIN-CONTAINING PROTEIN"/>
    <property type="match status" value="1"/>
</dbReference>
<evidence type="ECO:0000313" key="4">
    <source>
        <dbReference type="EMBL" id="CAA7051776.1"/>
    </source>
</evidence>
<dbReference type="GO" id="GO:0046872">
    <property type="term" value="F:metal ion binding"/>
    <property type="evidence" value="ECO:0007669"/>
    <property type="project" value="UniProtKB-KW"/>
</dbReference>